<proteinExistence type="predicted"/>
<dbReference type="CDD" id="cd23668">
    <property type="entry name" value="GH55_beta13glucanase-like"/>
    <property type="match status" value="1"/>
</dbReference>
<evidence type="ECO:0000313" key="5">
    <source>
        <dbReference type="Proteomes" id="UP000803884"/>
    </source>
</evidence>
<dbReference type="InterPro" id="IPR011050">
    <property type="entry name" value="Pectin_lyase_fold/virulence"/>
</dbReference>
<dbReference type="FunFam" id="2.160.20.10:FF:000049">
    <property type="entry name" value="Putative exo-beta-1,3-glucanase"/>
    <property type="match status" value="1"/>
</dbReference>
<accession>A0AB34KBD7</accession>
<feature type="domain" description="Rhamnogalacturonase A/B/Epimerase-like pectate lyase" evidence="3">
    <location>
        <begin position="450"/>
        <end position="507"/>
    </location>
</feature>
<dbReference type="Proteomes" id="UP000803884">
    <property type="component" value="Unassembled WGS sequence"/>
</dbReference>
<dbReference type="RefSeq" id="XP_069225535.1">
    <property type="nucleotide sequence ID" value="XM_069377522.1"/>
</dbReference>
<dbReference type="PANTHER" id="PTHR33928:SF2">
    <property type="entry name" value="PECTATE LYASE SUPERFAMILY PROTEIN DOMAIN-CONTAINING PROTEIN-RELATED"/>
    <property type="match status" value="1"/>
</dbReference>
<protein>
    <recommendedName>
        <fullName evidence="3">Rhamnogalacturonase A/B/Epimerase-like pectate lyase domain-containing protein</fullName>
    </recommendedName>
</protein>
<feature type="region of interest" description="Disordered" evidence="1">
    <location>
        <begin position="439"/>
        <end position="463"/>
    </location>
</feature>
<name>A0AB34KBD7_9PEZI</name>
<feature type="chain" id="PRO_5044334174" description="Rhamnogalacturonase A/B/Epimerase-like pectate lyase domain-containing protein" evidence="2">
    <location>
        <begin position="22"/>
        <end position="820"/>
    </location>
</feature>
<dbReference type="Pfam" id="PF12708">
    <property type="entry name" value="Pect-lyase_RHGA_epim"/>
    <property type="match status" value="2"/>
</dbReference>
<gene>
    <name evidence="4" type="ORF">WHR41_08918</name>
</gene>
<feature type="compositionally biased region" description="Basic and acidic residues" evidence="1">
    <location>
        <begin position="442"/>
        <end position="459"/>
    </location>
</feature>
<dbReference type="AlphaFoldDB" id="A0AB34KBD7"/>
<evidence type="ECO:0000313" key="4">
    <source>
        <dbReference type="EMBL" id="KAL1582428.1"/>
    </source>
</evidence>
<sequence>MPKHSAAVFALISSFSALSSAFRTPAHLSSPSRPYDYRGYHPSRQGSGHFGSLNNSIIPWAPLAAPLEDTPILSSEAEDCTAHTDGDSPSTFWLEEIAHQGTSPFLQDSADYVVFRNVKDFGAKGDGSTDDSAAINAAITDGGRCKGGNCGGTTGKPALVYIPAGTYLVSTTIQLLINTQIIGDAINFPTLKAASSMAAGSTLVNGNDDGQPSTNNFYIGIRNVNIDTTAISSSQQIYGLNWAVSQATNLINVHFKMPSGSEHVGIEMDGGDTGGGSGLFMGDLTFNGGNVGILFSNQQYAIRNVSFTDVSTGILIQHAFVLTLQQVRCSGVGICIDAGGDGTTGSLSLIDSSCEDCGTVVNGSSSFLLENIASASSGSMLKTNGQDILTGDLVGQTYAVGHLYATNNGTVDDTQGTYLDPTDRGNLVGEDGKYFTKSQPQYEDRDVSSFSSVKDHGAKGDGQTDDTAAINAALRSNANCAITYFPHGVYVVTDTIHVPPGSRLVGEVWSALTASGPLFSSATSPRPLLRIGHPNETGTAELSDLLLTVSDILPGTILLEINMSASHPGSISLHNTHTRVGGAADTRLRTACQNPNAPCAAAFLHAHLTPTSSSYIENAWLWTADHDLDGALPTTLATGRGLLVSSRGPTWLLGTGSEHNALYAFQLASAQNVFAALLQCETPYWQPAPRAPAPWVPDAAWGDPGFECGAQGEGCYMAWQMRVLGAETGRVGVYGMGFWTFFSKGSGECGGVDGTCQVSSVGFEGVSEGMGRSGVRLFNLNTRGVEDLVRLGGSDGKVGAAQRGSWGSWGGVVVAYLGFE</sequence>
<dbReference type="PANTHER" id="PTHR33928">
    <property type="entry name" value="POLYGALACTURONASE QRT3"/>
    <property type="match status" value="1"/>
</dbReference>
<dbReference type="Gene3D" id="2.160.20.10">
    <property type="entry name" value="Single-stranded right-handed beta-helix, Pectin lyase-like"/>
    <property type="match status" value="2"/>
</dbReference>
<reference evidence="4 5" key="1">
    <citation type="journal article" date="2020" name="Microbiol. Resour. Announc.">
        <title>Draft Genome Sequence of a Cladosporium Species Isolated from the Mesophotic Ascidian Didemnum maculosum.</title>
        <authorList>
            <person name="Gioti A."/>
            <person name="Siaperas R."/>
            <person name="Nikolaivits E."/>
            <person name="Le Goff G."/>
            <person name="Ouazzani J."/>
            <person name="Kotoulas G."/>
            <person name="Topakas E."/>
        </authorList>
    </citation>
    <scope>NUCLEOTIDE SEQUENCE [LARGE SCALE GENOMIC DNA]</scope>
    <source>
        <strain evidence="4 5">TM138-S3</strain>
    </source>
</reference>
<organism evidence="4 5">
    <name type="scientific">Cladosporium halotolerans</name>
    <dbReference type="NCBI Taxonomy" id="1052096"/>
    <lineage>
        <taxon>Eukaryota</taxon>
        <taxon>Fungi</taxon>
        <taxon>Dikarya</taxon>
        <taxon>Ascomycota</taxon>
        <taxon>Pezizomycotina</taxon>
        <taxon>Dothideomycetes</taxon>
        <taxon>Dothideomycetidae</taxon>
        <taxon>Cladosporiales</taxon>
        <taxon>Cladosporiaceae</taxon>
        <taxon>Cladosporium</taxon>
    </lineage>
</organism>
<dbReference type="SUPFAM" id="SSF51126">
    <property type="entry name" value="Pectin lyase-like"/>
    <property type="match status" value="2"/>
</dbReference>
<feature type="domain" description="Rhamnogalacturonase A/B/Epimerase-like pectate lyase" evidence="3">
    <location>
        <begin position="115"/>
        <end position="332"/>
    </location>
</feature>
<feature type="signal peptide" evidence="2">
    <location>
        <begin position="1"/>
        <end position="21"/>
    </location>
</feature>
<dbReference type="GeneID" id="96010360"/>
<dbReference type="GO" id="GO:0004650">
    <property type="term" value="F:polygalacturonase activity"/>
    <property type="evidence" value="ECO:0007669"/>
    <property type="project" value="InterPro"/>
</dbReference>
<dbReference type="InterPro" id="IPR039279">
    <property type="entry name" value="QRT3-like"/>
</dbReference>
<keyword evidence="5" id="KW-1185">Reference proteome</keyword>
<evidence type="ECO:0000256" key="2">
    <source>
        <dbReference type="SAM" id="SignalP"/>
    </source>
</evidence>
<dbReference type="EMBL" id="JAAQHG020000051">
    <property type="protein sequence ID" value="KAL1582428.1"/>
    <property type="molecule type" value="Genomic_DNA"/>
</dbReference>
<evidence type="ECO:0000256" key="1">
    <source>
        <dbReference type="SAM" id="MobiDB-lite"/>
    </source>
</evidence>
<dbReference type="InterPro" id="IPR012334">
    <property type="entry name" value="Pectin_lyas_fold"/>
</dbReference>
<keyword evidence="2" id="KW-0732">Signal</keyword>
<dbReference type="InterPro" id="IPR024535">
    <property type="entry name" value="RHGA/B-epi-like_pectate_lyase"/>
</dbReference>
<comment type="caution">
    <text evidence="4">The sequence shown here is derived from an EMBL/GenBank/DDBJ whole genome shotgun (WGS) entry which is preliminary data.</text>
</comment>
<evidence type="ECO:0000259" key="3">
    <source>
        <dbReference type="Pfam" id="PF12708"/>
    </source>
</evidence>